<name>A0A8J6JBQ7_9FIRM</name>
<dbReference type="EMBL" id="JACOPQ010000003">
    <property type="protein sequence ID" value="MBC5736501.1"/>
    <property type="molecule type" value="Genomic_DNA"/>
</dbReference>
<organism evidence="1 2">
    <name type="scientific">Lawsonibacter faecis</name>
    <dbReference type="NCBI Taxonomy" id="2763052"/>
    <lineage>
        <taxon>Bacteria</taxon>
        <taxon>Bacillati</taxon>
        <taxon>Bacillota</taxon>
        <taxon>Clostridia</taxon>
        <taxon>Eubacteriales</taxon>
        <taxon>Oscillospiraceae</taxon>
        <taxon>Lawsonibacter</taxon>
    </lineage>
</organism>
<evidence type="ECO:0000313" key="2">
    <source>
        <dbReference type="Proteomes" id="UP000607645"/>
    </source>
</evidence>
<sequence>MLGHIIIIEEKGRAPVLERETVLGLPLLRASVPAPEGARPRAVERRVGKAARALAAEGVRRVLTEADFPWRPVLGQWGLRDVDPEALCQAMAAPLALAALEKRGVDPARATVALRGNRVSRPFFQAAVQLCARVRGLVVEAPSGGGALADHLRREYGVPVLEEGRGELTVGFSQSGGDGETQLRLYGPEPDLLGMALGLTEKRLPPEFDTLPLLAALWEEGRISQDELTVFANKLT</sequence>
<accession>A0A8J6JBQ7</accession>
<evidence type="ECO:0000313" key="1">
    <source>
        <dbReference type="EMBL" id="MBC5736501.1"/>
    </source>
</evidence>
<dbReference type="RefSeq" id="WP_155148193.1">
    <property type="nucleotide sequence ID" value="NZ_JACOPQ010000003.1"/>
</dbReference>
<proteinExistence type="predicted"/>
<dbReference type="AlphaFoldDB" id="A0A8J6JBQ7"/>
<protein>
    <submittedName>
        <fullName evidence="1">Uncharacterized protein</fullName>
    </submittedName>
</protein>
<reference evidence="1" key="1">
    <citation type="submission" date="2020-08" db="EMBL/GenBank/DDBJ databases">
        <title>Genome public.</title>
        <authorList>
            <person name="Liu C."/>
            <person name="Sun Q."/>
        </authorList>
    </citation>
    <scope>NUCLEOTIDE SEQUENCE</scope>
    <source>
        <strain evidence="1">NSJ-52</strain>
    </source>
</reference>
<keyword evidence="2" id="KW-1185">Reference proteome</keyword>
<dbReference type="Proteomes" id="UP000607645">
    <property type="component" value="Unassembled WGS sequence"/>
</dbReference>
<gene>
    <name evidence="1" type="ORF">H8S62_05705</name>
</gene>
<comment type="caution">
    <text evidence="1">The sequence shown here is derived from an EMBL/GenBank/DDBJ whole genome shotgun (WGS) entry which is preliminary data.</text>
</comment>